<accession>A0A453DIW0</accession>
<protein>
    <submittedName>
        <fullName evidence="1">Uncharacterized protein</fullName>
    </submittedName>
</protein>
<reference evidence="2" key="1">
    <citation type="journal article" date="2014" name="Science">
        <title>Ancient hybridizations among the ancestral genomes of bread wheat.</title>
        <authorList>
            <consortium name="International Wheat Genome Sequencing Consortium,"/>
            <person name="Marcussen T."/>
            <person name="Sandve S.R."/>
            <person name="Heier L."/>
            <person name="Spannagl M."/>
            <person name="Pfeifer M."/>
            <person name="Jakobsen K.S."/>
            <person name="Wulff B.B."/>
            <person name="Steuernagel B."/>
            <person name="Mayer K.F."/>
            <person name="Olsen O.A."/>
        </authorList>
    </citation>
    <scope>NUCLEOTIDE SEQUENCE [LARGE SCALE GENOMIC DNA]</scope>
    <source>
        <strain evidence="2">cv. AL8/78</strain>
    </source>
</reference>
<reference evidence="1" key="5">
    <citation type="journal article" date="2021" name="G3 (Bethesda)">
        <title>Aegilops tauschii genome assembly Aet v5.0 features greater sequence contiguity and improved annotation.</title>
        <authorList>
            <person name="Wang L."/>
            <person name="Zhu T."/>
            <person name="Rodriguez J.C."/>
            <person name="Deal K.R."/>
            <person name="Dubcovsky J."/>
            <person name="McGuire P.E."/>
            <person name="Lux T."/>
            <person name="Spannagl M."/>
            <person name="Mayer K.F.X."/>
            <person name="Baldrich P."/>
            <person name="Meyers B.C."/>
            <person name="Huo N."/>
            <person name="Gu Y.Q."/>
            <person name="Zhou H."/>
            <person name="Devos K.M."/>
            <person name="Bennetzen J.L."/>
            <person name="Unver T."/>
            <person name="Budak H."/>
            <person name="Gulick P.J."/>
            <person name="Galiba G."/>
            <person name="Kalapos B."/>
            <person name="Nelson D.R."/>
            <person name="Li P."/>
            <person name="You F.M."/>
            <person name="Luo M.C."/>
            <person name="Dvorak J."/>
        </authorList>
    </citation>
    <scope>NUCLEOTIDE SEQUENCE [LARGE SCALE GENOMIC DNA]</scope>
    <source>
        <strain evidence="1">cv. AL8/78</strain>
    </source>
</reference>
<evidence type="ECO:0000313" key="2">
    <source>
        <dbReference type="Proteomes" id="UP000015105"/>
    </source>
</evidence>
<name>A0A453DIW0_AEGTS</name>
<proteinExistence type="predicted"/>
<keyword evidence="2" id="KW-1185">Reference proteome</keyword>
<sequence length="90" mass="10560">MMVLLESCERWYRFRTKCRILATMSRMQTWTPERWPRSWIELLAVICITLRNIVDQLQHTLADGLDGDTAALQAQMATIRLITTLPPVWI</sequence>
<reference evidence="1" key="3">
    <citation type="journal article" date="2017" name="Nature">
        <title>Genome sequence of the progenitor of the wheat D genome Aegilops tauschii.</title>
        <authorList>
            <person name="Luo M.C."/>
            <person name="Gu Y.Q."/>
            <person name="Puiu D."/>
            <person name="Wang H."/>
            <person name="Twardziok S.O."/>
            <person name="Deal K.R."/>
            <person name="Huo N."/>
            <person name="Zhu T."/>
            <person name="Wang L."/>
            <person name="Wang Y."/>
            <person name="McGuire P.E."/>
            <person name="Liu S."/>
            <person name="Long H."/>
            <person name="Ramasamy R.K."/>
            <person name="Rodriguez J.C."/>
            <person name="Van S.L."/>
            <person name="Yuan L."/>
            <person name="Wang Z."/>
            <person name="Xia Z."/>
            <person name="Xiao L."/>
            <person name="Anderson O.D."/>
            <person name="Ouyang S."/>
            <person name="Liang Y."/>
            <person name="Zimin A.V."/>
            <person name="Pertea G."/>
            <person name="Qi P."/>
            <person name="Bennetzen J.L."/>
            <person name="Dai X."/>
            <person name="Dawson M.W."/>
            <person name="Muller H.G."/>
            <person name="Kugler K."/>
            <person name="Rivarola-Duarte L."/>
            <person name="Spannagl M."/>
            <person name="Mayer K.F.X."/>
            <person name="Lu F.H."/>
            <person name="Bevan M.W."/>
            <person name="Leroy P."/>
            <person name="Li P."/>
            <person name="You F.M."/>
            <person name="Sun Q."/>
            <person name="Liu Z."/>
            <person name="Lyons E."/>
            <person name="Wicker T."/>
            <person name="Salzberg S.L."/>
            <person name="Devos K.M."/>
            <person name="Dvorak J."/>
        </authorList>
    </citation>
    <scope>NUCLEOTIDE SEQUENCE [LARGE SCALE GENOMIC DNA]</scope>
    <source>
        <strain evidence="1">cv. AL8/78</strain>
    </source>
</reference>
<dbReference type="AlphaFoldDB" id="A0A453DIW0"/>
<dbReference type="EnsemblPlants" id="AET2Gv21261600.10">
    <property type="protein sequence ID" value="AET2Gv21261600.10"/>
    <property type="gene ID" value="AET2Gv21261600"/>
</dbReference>
<dbReference type="Proteomes" id="UP000015105">
    <property type="component" value="Chromosome 2D"/>
</dbReference>
<reference evidence="2" key="2">
    <citation type="journal article" date="2017" name="Nat. Plants">
        <title>The Aegilops tauschii genome reveals multiple impacts of transposons.</title>
        <authorList>
            <person name="Zhao G."/>
            <person name="Zou C."/>
            <person name="Li K."/>
            <person name="Wang K."/>
            <person name="Li T."/>
            <person name="Gao L."/>
            <person name="Zhang X."/>
            <person name="Wang H."/>
            <person name="Yang Z."/>
            <person name="Liu X."/>
            <person name="Jiang W."/>
            <person name="Mao L."/>
            <person name="Kong X."/>
            <person name="Jiao Y."/>
            <person name="Jia J."/>
        </authorList>
    </citation>
    <scope>NUCLEOTIDE SEQUENCE [LARGE SCALE GENOMIC DNA]</scope>
    <source>
        <strain evidence="2">cv. AL8/78</strain>
    </source>
</reference>
<reference evidence="1" key="4">
    <citation type="submission" date="2019-03" db="UniProtKB">
        <authorList>
            <consortium name="EnsemblPlants"/>
        </authorList>
    </citation>
    <scope>IDENTIFICATION</scope>
</reference>
<evidence type="ECO:0000313" key="1">
    <source>
        <dbReference type="EnsemblPlants" id="AET2Gv21261600.10"/>
    </source>
</evidence>
<dbReference type="Gramene" id="AET2Gv21261600.10">
    <property type="protein sequence ID" value="AET2Gv21261600.10"/>
    <property type="gene ID" value="AET2Gv21261600"/>
</dbReference>
<organism evidence="1 2">
    <name type="scientific">Aegilops tauschii subsp. strangulata</name>
    <name type="common">Goatgrass</name>
    <dbReference type="NCBI Taxonomy" id="200361"/>
    <lineage>
        <taxon>Eukaryota</taxon>
        <taxon>Viridiplantae</taxon>
        <taxon>Streptophyta</taxon>
        <taxon>Embryophyta</taxon>
        <taxon>Tracheophyta</taxon>
        <taxon>Spermatophyta</taxon>
        <taxon>Magnoliopsida</taxon>
        <taxon>Liliopsida</taxon>
        <taxon>Poales</taxon>
        <taxon>Poaceae</taxon>
        <taxon>BOP clade</taxon>
        <taxon>Pooideae</taxon>
        <taxon>Triticodae</taxon>
        <taxon>Triticeae</taxon>
        <taxon>Triticinae</taxon>
        <taxon>Aegilops</taxon>
    </lineage>
</organism>